<protein>
    <submittedName>
        <fullName evidence="2">Uncharacterized protein</fullName>
    </submittedName>
</protein>
<dbReference type="Proteomes" id="UP000325313">
    <property type="component" value="Unassembled WGS sequence"/>
</dbReference>
<evidence type="ECO:0000313" key="2">
    <source>
        <dbReference type="EMBL" id="KAA1106864.1"/>
    </source>
</evidence>
<sequence length="146" mass="15324">MGIACSVSLPSSIGLETLEDTSISNVPNSQVSATNKKLTCCWTDANDEILINCLKDEKSLHAGTTNGFKPVSWHQAATALQGSELVTGSKPKDHGVEGVIPVEGNTSSNGISGDVPAATPAEHGVSESHKRSNAPENWSIPFKKKK</sequence>
<evidence type="ECO:0000256" key="1">
    <source>
        <dbReference type="SAM" id="MobiDB-lite"/>
    </source>
</evidence>
<organism evidence="2 3">
    <name type="scientific">Puccinia graminis f. sp. tritici</name>
    <dbReference type="NCBI Taxonomy" id="56615"/>
    <lineage>
        <taxon>Eukaryota</taxon>
        <taxon>Fungi</taxon>
        <taxon>Dikarya</taxon>
        <taxon>Basidiomycota</taxon>
        <taxon>Pucciniomycotina</taxon>
        <taxon>Pucciniomycetes</taxon>
        <taxon>Pucciniales</taxon>
        <taxon>Pucciniaceae</taxon>
        <taxon>Puccinia</taxon>
    </lineage>
</organism>
<evidence type="ECO:0000313" key="3">
    <source>
        <dbReference type="Proteomes" id="UP000325313"/>
    </source>
</evidence>
<reference evidence="2 3" key="1">
    <citation type="submission" date="2019-05" db="EMBL/GenBank/DDBJ databases">
        <title>Emergence of the Ug99 lineage of the wheat stem rust pathogen through somatic hybridization.</title>
        <authorList>
            <person name="Li F."/>
            <person name="Upadhyaya N.M."/>
            <person name="Sperschneider J."/>
            <person name="Matny O."/>
            <person name="Nguyen-Phuc H."/>
            <person name="Mago R."/>
            <person name="Raley C."/>
            <person name="Miller M.E."/>
            <person name="Silverstein K.A.T."/>
            <person name="Henningsen E."/>
            <person name="Hirsch C.D."/>
            <person name="Visser B."/>
            <person name="Pretorius Z.A."/>
            <person name="Steffenson B.J."/>
            <person name="Schwessinger B."/>
            <person name="Dodds P.N."/>
            <person name="Figueroa M."/>
        </authorList>
    </citation>
    <scope>NUCLEOTIDE SEQUENCE [LARGE SCALE GENOMIC DNA]</scope>
    <source>
        <strain evidence="2 3">Ug99</strain>
    </source>
</reference>
<comment type="caution">
    <text evidence="2">The sequence shown here is derived from an EMBL/GenBank/DDBJ whole genome shotgun (WGS) entry which is preliminary data.</text>
</comment>
<proteinExistence type="predicted"/>
<dbReference type="AlphaFoldDB" id="A0A5B0Q1M2"/>
<feature type="region of interest" description="Disordered" evidence="1">
    <location>
        <begin position="82"/>
        <end position="146"/>
    </location>
</feature>
<gene>
    <name evidence="2" type="ORF">PGTUg99_022235</name>
</gene>
<name>A0A5B0Q1M2_PUCGR</name>
<accession>A0A5B0Q1M2</accession>
<dbReference type="EMBL" id="VDEP01000309">
    <property type="protein sequence ID" value="KAA1106864.1"/>
    <property type="molecule type" value="Genomic_DNA"/>
</dbReference>